<evidence type="ECO:0000256" key="8">
    <source>
        <dbReference type="ARBA" id="ARBA00022777"/>
    </source>
</evidence>
<evidence type="ECO:0000256" key="9">
    <source>
        <dbReference type="ARBA" id="ARBA00022827"/>
    </source>
</evidence>
<evidence type="ECO:0000256" key="5">
    <source>
        <dbReference type="ARBA" id="ARBA00022679"/>
    </source>
</evidence>
<evidence type="ECO:0000256" key="6">
    <source>
        <dbReference type="ARBA" id="ARBA00022695"/>
    </source>
</evidence>
<keyword evidence="6 14" id="KW-0548">Nucleotidyltransferase</keyword>
<evidence type="ECO:0000256" key="14">
    <source>
        <dbReference type="PIRNR" id="PIRNR004491"/>
    </source>
</evidence>
<keyword evidence="11" id="KW-0511">Multifunctional enzyme</keyword>
<evidence type="ECO:0000256" key="10">
    <source>
        <dbReference type="ARBA" id="ARBA00022840"/>
    </source>
</evidence>
<dbReference type="OrthoDB" id="9803667at2"/>
<dbReference type="GO" id="GO:0008531">
    <property type="term" value="F:riboflavin kinase activity"/>
    <property type="evidence" value="ECO:0007669"/>
    <property type="project" value="UniProtKB-UniRule"/>
</dbReference>
<dbReference type="GO" id="GO:0009398">
    <property type="term" value="P:FMN biosynthetic process"/>
    <property type="evidence" value="ECO:0007669"/>
    <property type="project" value="UniProtKB-UniRule"/>
</dbReference>
<gene>
    <name evidence="16" type="primary">ribF</name>
    <name evidence="16" type="ORF">AMURIS_00683</name>
</gene>
<comment type="similarity">
    <text evidence="14">Belongs to the ribF family.</text>
</comment>
<evidence type="ECO:0000256" key="2">
    <source>
        <dbReference type="ARBA" id="ARBA00005201"/>
    </source>
</evidence>
<evidence type="ECO:0000256" key="13">
    <source>
        <dbReference type="ARBA" id="ARBA00049494"/>
    </source>
</evidence>
<dbReference type="InterPro" id="IPR015864">
    <property type="entry name" value="FAD_synthase"/>
</dbReference>
<evidence type="ECO:0000256" key="11">
    <source>
        <dbReference type="ARBA" id="ARBA00023268"/>
    </source>
</evidence>
<dbReference type="UniPathway" id="UPA00277">
    <property type="reaction ID" value="UER00407"/>
</dbReference>
<dbReference type="EC" id="2.7.7.2" evidence="14"/>
<dbReference type="InterPro" id="IPR002606">
    <property type="entry name" value="Riboflavin_kinase_bac"/>
</dbReference>
<keyword evidence="17" id="KW-1185">Reference proteome</keyword>
<dbReference type="AlphaFoldDB" id="A0A2K4ZBZ0"/>
<dbReference type="InterPro" id="IPR014729">
    <property type="entry name" value="Rossmann-like_a/b/a_fold"/>
</dbReference>
<dbReference type="RefSeq" id="WP_103238095.1">
    <property type="nucleotide sequence ID" value="NZ_CANRXC010000003.1"/>
</dbReference>
<evidence type="ECO:0000256" key="1">
    <source>
        <dbReference type="ARBA" id="ARBA00004726"/>
    </source>
</evidence>
<dbReference type="Pfam" id="PF06574">
    <property type="entry name" value="FAD_syn"/>
    <property type="match status" value="1"/>
</dbReference>
<dbReference type="SUPFAM" id="SSF52374">
    <property type="entry name" value="Nucleotidylyl transferase"/>
    <property type="match status" value="1"/>
</dbReference>
<dbReference type="SUPFAM" id="SSF82114">
    <property type="entry name" value="Riboflavin kinase-like"/>
    <property type="match status" value="1"/>
</dbReference>
<dbReference type="GO" id="GO:0005524">
    <property type="term" value="F:ATP binding"/>
    <property type="evidence" value="ECO:0007669"/>
    <property type="project" value="UniProtKB-UniRule"/>
</dbReference>
<dbReference type="GO" id="GO:0006747">
    <property type="term" value="P:FAD biosynthetic process"/>
    <property type="evidence" value="ECO:0007669"/>
    <property type="project" value="UniProtKB-UniRule"/>
</dbReference>
<dbReference type="InterPro" id="IPR023465">
    <property type="entry name" value="Riboflavin_kinase_dom_sf"/>
</dbReference>
<comment type="catalytic activity">
    <reaction evidence="13 14">
        <text>FMN + ATP + H(+) = FAD + diphosphate</text>
        <dbReference type="Rhea" id="RHEA:17237"/>
        <dbReference type="ChEBI" id="CHEBI:15378"/>
        <dbReference type="ChEBI" id="CHEBI:30616"/>
        <dbReference type="ChEBI" id="CHEBI:33019"/>
        <dbReference type="ChEBI" id="CHEBI:57692"/>
        <dbReference type="ChEBI" id="CHEBI:58210"/>
        <dbReference type="EC" id="2.7.7.2"/>
    </reaction>
</comment>
<dbReference type="SMART" id="SM00904">
    <property type="entry name" value="Flavokinase"/>
    <property type="match status" value="1"/>
</dbReference>
<evidence type="ECO:0000256" key="4">
    <source>
        <dbReference type="ARBA" id="ARBA00022643"/>
    </source>
</evidence>
<proteinExistence type="inferred from homology"/>
<dbReference type="NCBIfam" id="TIGR00083">
    <property type="entry name" value="ribF"/>
    <property type="match status" value="1"/>
</dbReference>
<evidence type="ECO:0000256" key="7">
    <source>
        <dbReference type="ARBA" id="ARBA00022741"/>
    </source>
</evidence>
<keyword evidence="3 14" id="KW-0285">Flavoprotein</keyword>
<dbReference type="EC" id="2.7.1.26" evidence="14"/>
<comment type="pathway">
    <text evidence="1 14">Cofactor biosynthesis; FAD biosynthesis; FAD from FMN: step 1/1.</text>
</comment>
<keyword evidence="10 14" id="KW-0067">ATP-binding</keyword>
<evidence type="ECO:0000256" key="3">
    <source>
        <dbReference type="ARBA" id="ARBA00022630"/>
    </source>
</evidence>
<dbReference type="InterPro" id="IPR015865">
    <property type="entry name" value="Riboflavin_kinase_bac/euk"/>
</dbReference>
<dbReference type="PANTHER" id="PTHR22749">
    <property type="entry name" value="RIBOFLAVIN KINASE/FMN ADENYLYLTRANSFERASE"/>
    <property type="match status" value="1"/>
</dbReference>
<dbReference type="PANTHER" id="PTHR22749:SF6">
    <property type="entry name" value="RIBOFLAVIN KINASE"/>
    <property type="match status" value="1"/>
</dbReference>
<dbReference type="UniPathway" id="UPA00276">
    <property type="reaction ID" value="UER00406"/>
</dbReference>
<keyword evidence="5 14" id="KW-0808">Transferase</keyword>
<accession>A0A2K4ZBZ0</accession>
<dbReference type="CDD" id="cd02064">
    <property type="entry name" value="FAD_synthetase_N"/>
    <property type="match status" value="1"/>
</dbReference>
<keyword evidence="7 14" id="KW-0547">Nucleotide-binding</keyword>
<reference evidence="16 17" key="1">
    <citation type="submission" date="2018-01" db="EMBL/GenBank/DDBJ databases">
        <authorList>
            <person name="Gaut B.S."/>
            <person name="Morton B.R."/>
            <person name="Clegg M.T."/>
            <person name="Duvall M.R."/>
        </authorList>
    </citation>
    <scope>NUCLEOTIDE SEQUENCE [LARGE SCALE GENOMIC DNA]</scope>
    <source>
        <strain evidence="16">GP69</strain>
    </source>
</reference>
<keyword evidence="9 14" id="KW-0274">FAD</keyword>
<dbReference type="GO" id="GO:0003919">
    <property type="term" value="F:FMN adenylyltransferase activity"/>
    <property type="evidence" value="ECO:0007669"/>
    <property type="project" value="UniProtKB-UniRule"/>
</dbReference>
<evidence type="ECO:0000256" key="12">
    <source>
        <dbReference type="ARBA" id="ARBA00047880"/>
    </source>
</evidence>
<organism evidence="16 17">
    <name type="scientific">Acetatifactor muris</name>
    <dbReference type="NCBI Taxonomy" id="879566"/>
    <lineage>
        <taxon>Bacteria</taxon>
        <taxon>Bacillati</taxon>
        <taxon>Bacillota</taxon>
        <taxon>Clostridia</taxon>
        <taxon>Lachnospirales</taxon>
        <taxon>Lachnospiraceae</taxon>
        <taxon>Acetatifactor</taxon>
    </lineage>
</organism>
<comment type="catalytic activity">
    <reaction evidence="12 14">
        <text>riboflavin + ATP = FMN + ADP + H(+)</text>
        <dbReference type="Rhea" id="RHEA:14357"/>
        <dbReference type="ChEBI" id="CHEBI:15378"/>
        <dbReference type="ChEBI" id="CHEBI:30616"/>
        <dbReference type="ChEBI" id="CHEBI:57986"/>
        <dbReference type="ChEBI" id="CHEBI:58210"/>
        <dbReference type="ChEBI" id="CHEBI:456216"/>
        <dbReference type="EC" id="2.7.1.26"/>
    </reaction>
</comment>
<dbReference type="Gene3D" id="3.40.50.620">
    <property type="entry name" value="HUPs"/>
    <property type="match status" value="1"/>
</dbReference>
<dbReference type="Pfam" id="PF01687">
    <property type="entry name" value="Flavokinase"/>
    <property type="match status" value="1"/>
</dbReference>
<dbReference type="PIRSF" id="PIRSF004491">
    <property type="entry name" value="FAD_Synth"/>
    <property type="match status" value="1"/>
</dbReference>
<evidence type="ECO:0000313" key="16">
    <source>
        <dbReference type="EMBL" id="SOY27978.1"/>
    </source>
</evidence>
<comment type="pathway">
    <text evidence="2 14">Cofactor biosynthesis; FMN biosynthesis; FMN from riboflavin (ATP route): step 1/1.</text>
</comment>
<evidence type="ECO:0000259" key="15">
    <source>
        <dbReference type="SMART" id="SM00904"/>
    </source>
</evidence>
<dbReference type="Gene3D" id="2.40.30.30">
    <property type="entry name" value="Riboflavin kinase-like"/>
    <property type="match status" value="1"/>
</dbReference>
<feature type="domain" description="Riboflavin kinase" evidence="15">
    <location>
        <begin position="180"/>
        <end position="305"/>
    </location>
</feature>
<dbReference type="EMBL" id="OFSM01000003">
    <property type="protein sequence ID" value="SOY27978.1"/>
    <property type="molecule type" value="Genomic_DNA"/>
</dbReference>
<sequence>MEIITGTTQFKLERDTAVALGKFDGIHIGHRRLLEEILSRREKGLTACVFTFDPSPAVFFGGNDGKELTTGEEKRLLFERLGVEILIEFPLNRETAATPPERFARQILAEQMKVRFLAAGSDLSFGAKGAGNAALLRRLGPELGFEVTTVDKVCLEGREVSSTLVREQVEKGNMETAKRLLGIPYMVTGKVVRGKQIGHTLGFPTVNLLPPDNKLLPPNGVYFSRVRVGERTYRAVSNVGYKPTVNADKVMGVESFLYDFEEDIYGAYIEVSLEAFHRPERRFESMEALKIQIQKDIAAGRSFRER</sequence>
<protein>
    <recommendedName>
        <fullName evidence="14">Riboflavin biosynthesis protein</fullName>
    </recommendedName>
    <domain>
        <recommendedName>
            <fullName evidence="14">Riboflavin kinase</fullName>
            <ecNumber evidence="14">2.7.1.26</ecNumber>
        </recommendedName>
        <alternativeName>
            <fullName evidence="14">Flavokinase</fullName>
        </alternativeName>
    </domain>
    <domain>
        <recommendedName>
            <fullName evidence="14">FMN adenylyltransferase</fullName>
            <ecNumber evidence="14">2.7.7.2</ecNumber>
        </recommendedName>
        <alternativeName>
            <fullName evidence="14">FAD pyrophosphorylase</fullName>
        </alternativeName>
        <alternativeName>
            <fullName evidence="14">FAD synthase</fullName>
        </alternativeName>
    </domain>
</protein>
<keyword evidence="4 14" id="KW-0288">FMN</keyword>
<dbReference type="GO" id="GO:0009231">
    <property type="term" value="P:riboflavin biosynthetic process"/>
    <property type="evidence" value="ECO:0007669"/>
    <property type="project" value="InterPro"/>
</dbReference>
<dbReference type="Proteomes" id="UP000236311">
    <property type="component" value="Unassembled WGS sequence"/>
</dbReference>
<keyword evidence="8 14" id="KW-0418">Kinase</keyword>
<dbReference type="FunFam" id="3.40.50.620:FF:000021">
    <property type="entry name" value="Riboflavin biosynthesis protein"/>
    <property type="match status" value="1"/>
</dbReference>
<name>A0A2K4ZBZ0_9FIRM</name>
<dbReference type="NCBIfam" id="NF004162">
    <property type="entry name" value="PRK05627.1-5"/>
    <property type="match status" value="1"/>
</dbReference>
<dbReference type="InterPro" id="IPR023468">
    <property type="entry name" value="Riboflavin_kinase"/>
</dbReference>
<evidence type="ECO:0000313" key="17">
    <source>
        <dbReference type="Proteomes" id="UP000236311"/>
    </source>
</evidence>